<reference evidence="12 13" key="1">
    <citation type="submission" date="2023-08" db="EMBL/GenBank/DDBJ databases">
        <title>Black Yeasts Isolated from many extreme environments.</title>
        <authorList>
            <person name="Coleine C."/>
            <person name="Stajich J.E."/>
            <person name="Selbmann L."/>
        </authorList>
    </citation>
    <scope>NUCLEOTIDE SEQUENCE [LARGE SCALE GENOMIC DNA]</scope>
    <source>
        <strain evidence="12 13">CCFEE 5885</strain>
    </source>
</reference>
<evidence type="ECO:0000259" key="9">
    <source>
        <dbReference type="PROSITE" id="PS50004"/>
    </source>
</evidence>
<feature type="compositionally biased region" description="Low complexity" evidence="8">
    <location>
        <begin position="228"/>
        <end position="242"/>
    </location>
</feature>
<proteinExistence type="predicted"/>
<evidence type="ECO:0000256" key="1">
    <source>
        <dbReference type="ARBA" id="ARBA00022527"/>
    </source>
</evidence>
<dbReference type="CDD" id="cd11651">
    <property type="entry name" value="YPK1_N_like"/>
    <property type="match status" value="1"/>
</dbReference>
<feature type="region of interest" description="Disordered" evidence="8">
    <location>
        <begin position="199"/>
        <end position="329"/>
    </location>
</feature>
<keyword evidence="13" id="KW-1185">Reference proteome</keyword>
<dbReference type="InterPro" id="IPR000719">
    <property type="entry name" value="Prot_kinase_dom"/>
</dbReference>
<name>A0ABR0JX18_9EURO</name>
<sequence>MAQAGVNPHTAADLLRQAMAQNNARHSEDQMRENLLSGAPTPSGVETPRPDFQDKRMPGISPGYFGQVGSQAFSKVPTTDTPAVTTPSVDPGVASYPSKHVRSDSQPPSSRRASAGSLDSLVEVDRDQVHDTPPTSGDMSYSTPERPTKRAGSDQPQTPISSDPYEVHGDGQVAENGGPLADGGLASITQALRNFVRPKTTFSSKAQRHQSLPTSSVSRNSVAAAHFSNPTSSSQSSQNTSPASPPLPENPASSTSVKELNKLTLDAASESREKNTPPLTPRALSHDGQAPGPRSPRSNVSATTSDDGASSGQTASSARQSESLPTGAPRGKLAVRIAEGRGLRPSVEPYCVCVFEWNEFVSQGPRQGRMDVDNADKKQPPPSLSSVPIRRTDSDMGRPMAVPMRSRQSSTNGQDGDRGMDKVTDPQWDHEATFDVVGEHSELDISVYDKRPGSSEDIFLGHVRTRVQINELSTVAERWMPLVSRAPEDSHITGEILVKLQFSKVDKKTYGPNDFQILKLVGKGTFGQVYQVRKKDTGRIYAMKVLSKKVIIQKKEIAHTLGERNILVRTAMTDSPFIVGLKFSFQTPTDLYLVTDFMSGGELFWHLQKEGRFKEDRAKFYIAELILALKHLHEHDIVYRDLKPENILLDANGHIALCDFGLSKANLTQNDTTNTFCGTTEYLAPEVLLDEQGYTKMVDFWSLGVLVFEMCCGWSPFYAEDTQQMYKNIAFGKVRFPRDALSTEGRNFVKGLLNRNPRHRLGANRDADELIEHAFFADIDWQALGKKNLVPPFKPKLTSMVDTSHFDPEFTNALNTSSSLNARAQALTQGAVPGSTPLSPTMQNAFKGFTFVDDSALEQQYAGREGEFNDDNTTLSRSRTNQSTAGNRMSGIQRTGTHDETMFGENWDM</sequence>
<dbReference type="InterPro" id="IPR011009">
    <property type="entry name" value="Kinase-like_dom_sf"/>
</dbReference>
<feature type="compositionally biased region" description="Basic and acidic residues" evidence="8">
    <location>
        <begin position="368"/>
        <end position="379"/>
    </location>
</feature>
<feature type="domain" description="Protein kinase" evidence="10">
    <location>
        <begin position="515"/>
        <end position="776"/>
    </location>
</feature>
<dbReference type="Gene3D" id="3.30.200.20">
    <property type="entry name" value="Phosphorylase Kinase, domain 1"/>
    <property type="match status" value="1"/>
</dbReference>
<dbReference type="EC" id="2.7.11.1" evidence="12"/>
<dbReference type="GO" id="GO:0004674">
    <property type="term" value="F:protein serine/threonine kinase activity"/>
    <property type="evidence" value="ECO:0007669"/>
    <property type="project" value="UniProtKB-EC"/>
</dbReference>
<dbReference type="SMART" id="SM00220">
    <property type="entry name" value="S_TKc"/>
    <property type="match status" value="1"/>
</dbReference>
<keyword evidence="3 12" id="KW-0808">Transferase</keyword>
<evidence type="ECO:0000259" key="11">
    <source>
        <dbReference type="PROSITE" id="PS51285"/>
    </source>
</evidence>
<feature type="region of interest" description="Disordered" evidence="8">
    <location>
        <begin position="364"/>
        <end position="421"/>
    </location>
</feature>
<dbReference type="PROSITE" id="PS00107">
    <property type="entry name" value="PROTEIN_KINASE_ATP"/>
    <property type="match status" value="1"/>
</dbReference>
<dbReference type="PANTHER" id="PTHR24351">
    <property type="entry name" value="RIBOSOMAL PROTEIN S6 KINASE"/>
    <property type="match status" value="1"/>
</dbReference>
<feature type="domain" description="C2" evidence="9">
    <location>
        <begin position="310"/>
        <end position="480"/>
    </location>
</feature>
<dbReference type="InterPro" id="IPR000961">
    <property type="entry name" value="AGC-kinase_C"/>
</dbReference>
<accession>A0ABR0JX18</accession>
<evidence type="ECO:0000256" key="4">
    <source>
        <dbReference type="ARBA" id="ARBA00022741"/>
    </source>
</evidence>
<organism evidence="12 13">
    <name type="scientific">Lithohypha guttulata</name>
    <dbReference type="NCBI Taxonomy" id="1690604"/>
    <lineage>
        <taxon>Eukaryota</taxon>
        <taxon>Fungi</taxon>
        <taxon>Dikarya</taxon>
        <taxon>Ascomycota</taxon>
        <taxon>Pezizomycotina</taxon>
        <taxon>Eurotiomycetes</taxon>
        <taxon>Chaetothyriomycetidae</taxon>
        <taxon>Chaetothyriales</taxon>
        <taxon>Trichomeriaceae</taxon>
        <taxon>Lithohypha</taxon>
    </lineage>
</organism>
<dbReference type="EMBL" id="JAVRRG010000207">
    <property type="protein sequence ID" value="KAK5077666.1"/>
    <property type="molecule type" value="Genomic_DNA"/>
</dbReference>
<feature type="compositionally biased region" description="Low complexity" evidence="8">
    <location>
        <begin position="76"/>
        <end position="91"/>
    </location>
</feature>
<dbReference type="SMART" id="SM00133">
    <property type="entry name" value="S_TK_X"/>
    <property type="match status" value="1"/>
</dbReference>
<dbReference type="SUPFAM" id="SSF56112">
    <property type="entry name" value="Protein kinase-like (PK-like)"/>
    <property type="match status" value="1"/>
</dbReference>
<feature type="compositionally biased region" description="Polar residues" evidence="8">
    <location>
        <begin position="200"/>
        <end position="221"/>
    </location>
</feature>
<dbReference type="SUPFAM" id="SSF49562">
    <property type="entry name" value="C2 domain (Calcium/lipid-binding domain, CaLB)"/>
    <property type="match status" value="1"/>
</dbReference>
<dbReference type="InterPro" id="IPR035892">
    <property type="entry name" value="C2_domain_sf"/>
</dbReference>
<dbReference type="InterPro" id="IPR017892">
    <property type="entry name" value="Pkinase_C"/>
</dbReference>
<dbReference type="PROSITE" id="PS51285">
    <property type="entry name" value="AGC_KINASE_CTER"/>
    <property type="match status" value="1"/>
</dbReference>
<feature type="binding site" evidence="7">
    <location>
        <position position="544"/>
    </location>
    <ligand>
        <name>ATP</name>
        <dbReference type="ChEBI" id="CHEBI:30616"/>
    </ligand>
</feature>
<keyword evidence="2" id="KW-0597">Phosphoprotein</keyword>
<keyword evidence="5 12" id="KW-0418">Kinase</keyword>
<dbReference type="Pfam" id="PF00433">
    <property type="entry name" value="Pkinase_C"/>
    <property type="match status" value="1"/>
</dbReference>
<gene>
    <name evidence="12" type="primary">SCH9</name>
    <name evidence="12" type="ORF">LTR24_009441</name>
</gene>
<evidence type="ECO:0000256" key="8">
    <source>
        <dbReference type="SAM" id="MobiDB-lite"/>
    </source>
</evidence>
<dbReference type="InterPro" id="IPR017441">
    <property type="entry name" value="Protein_kinase_ATP_BS"/>
</dbReference>
<evidence type="ECO:0000256" key="5">
    <source>
        <dbReference type="ARBA" id="ARBA00022777"/>
    </source>
</evidence>
<comment type="caution">
    <text evidence="12">The sequence shown here is derived from an EMBL/GenBank/DDBJ whole genome shotgun (WGS) entry which is preliminary data.</text>
</comment>
<dbReference type="Pfam" id="PF00069">
    <property type="entry name" value="Pkinase"/>
    <property type="match status" value="1"/>
</dbReference>
<feature type="compositionally biased region" description="Polar residues" evidence="8">
    <location>
        <begin position="871"/>
        <end position="895"/>
    </location>
</feature>
<keyword evidence="4 7" id="KW-0547">Nucleotide-binding</keyword>
<feature type="compositionally biased region" description="Polar residues" evidence="8">
    <location>
        <begin position="133"/>
        <end position="145"/>
    </location>
</feature>
<evidence type="ECO:0000313" key="13">
    <source>
        <dbReference type="Proteomes" id="UP001345013"/>
    </source>
</evidence>
<dbReference type="PROSITE" id="PS00108">
    <property type="entry name" value="PROTEIN_KINASE_ST"/>
    <property type="match status" value="1"/>
</dbReference>
<dbReference type="Gene3D" id="2.60.40.150">
    <property type="entry name" value="C2 domain"/>
    <property type="match status" value="1"/>
</dbReference>
<dbReference type="Proteomes" id="UP001345013">
    <property type="component" value="Unassembled WGS sequence"/>
</dbReference>
<evidence type="ECO:0000256" key="2">
    <source>
        <dbReference type="ARBA" id="ARBA00022553"/>
    </source>
</evidence>
<evidence type="ECO:0000256" key="7">
    <source>
        <dbReference type="PROSITE-ProRule" id="PRU10141"/>
    </source>
</evidence>
<feature type="region of interest" description="Disordered" evidence="8">
    <location>
        <begin position="864"/>
        <end position="909"/>
    </location>
</feature>
<keyword evidence="6 7" id="KW-0067">ATP-binding</keyword>
<feature type="compositionally biased region" description="Polar residues" evidence="8">
    <location>
        <begin position="296"/>
        <end position="324"/>
    </location>
</feature>
<dbReference type="Pfam" id="PF00168">
    <property type="entry name" value="C2"/>
    <property type="match status" value="1"/>
</dbReference>
<evidence type="ECO:0000313" key="12">
    <source>
        <dbReference type="EMBL" id="KAK5077666.1"/>
    </source>
</evidence>
<evidence type="ECO:0000256" key="3">
    <source>
        <dbReference type="ARBA" id="ARBA00022679"/>
    </source>
</evidence>
<evidence type="ECO:0000259" key="10">
    <source>
        <dbReference type="PROSITE" id="PS50011"/>
    </source>
</evidence>
<dbReference type="PROSITE" id="PS50011">
    <property type="entry name" value="PROTEIN_KINASE_DOM"/>
    <property type="match status" value="1"/>
</dbReference>
<feature type="compositionally biased region" description="Basic and acidic residues" evidence="8">
    <location>
        <begin position="48"/>
        <end position="57"/>
    </location>
</feature>
<evidence type="ECO:0000256" key="6">
    <source>
        <dbReference type="ARBA" id="ARBA00022840"/>
    </source>
</evidence>
<dbReference type="PROSITE" id="PS50004">
    <property type="entry name" value="C2"/>
    <property type="match status" value="1"/>
</dbReference>
<feature type="region of interest" description="Disordered" evidence="8">
    <location>
        <begin position="17"/>
        <end position="185"/>
    </location>
</feature>
<keyword evidence="1" id="KW-0723">Serine/threonine-protein kinase</keyword>
<protein>
    <submittedName>
        <fullName evidence="12">Serine/threonine-protein kinase</fullName>
        <ecNumber evidence="12">2.7.11.1</ecNumber>
    </submittedName>
</protein>
<dbReference type="InterPro" id="IPR008271">
    <property type="entry name" value="Ser/Thr_kinase_AS"/>
</dbReference>
<feature type="domain" description="AGC-kinase C-terminal" evidence="11">
    <location>
        <begin position="777"/>
        <end position="861"/>
    </location>
</feature>
<dbReference type="Gene3D" id="1.10.510.10">
    <property type="entry name" value="Transferase(Phosphotransferase) domain 1"/>
    <property type="match status" value="1"/>
</dbReference>
<dbReference type="SMART" id="SM00239">
    <property type="entry name" value="C2"/>
    <property type="match status" value="1"/>
</dbReference>
<dbReference type="InterPro" id="IPR000008">
    <property type="entry name" value="C2_dom"/>
</dbReference>